<evidence type="ECO:0000256" key="2">
    <source>
        <dbReference type="SAM" id="SignalP"/>
    </source>
</evidence>
<name>A0ABV7BQ15_9PROT</name>
<dbReference type="Proteomes" id="UP001595420">
    <property type="component" value="Unassembled WGS sequence"/>
</dbReference>
<keyword evidence="1" id="KW-0472">Membrane</keyword>
<reference evidence="5" key="1">
    <citation type="journal article" date="2019" name="Int. J. Syst. Evol. Microbiol.">
        <title>The Global Catalogue of Microorganisms (GCM) 10K type strain sequencing project: providing services to taxonomists for standard genome sequencing and annotation.</title>
        <authorList>
            <consortium name="The Broad Institute Genomics Platform"/>
            <consortium name="The Broad Institute Genome Sequencing Center for Infectious Disease"/>
            <person name="Wu L."/>
            <person name="Ma J."/>
        </authorList>
    </citation>
    <scope>NUCLEOTIDE SEQUENCE [LARGE SCALE GENOMIC DNA]</scope>
    <source>
        <strain evidence="5">CGMCC 1.16855</strain>
    </source>
</reference>
<feature type="domain" description="Ice-binding protein C-terminal" evidence="3">
    <location>
        <begin position="175"/>
        <end position="199"/>
    </location>
</feature>
<keyword evidence="1" id="KW-1133">Transmembrane helix</keyword>
<keyword evidence="1" id="KW-0812">Transmembrane</keyword>
<gene>
    <name evidence="4" type="ORF">ACFOD3_04685</name>
</gene>
<evidence type="ECO:0000256" key="1">
    <source>
        <dbReference type="SAM" id="Phobius"/>
    </source>
</evidence>
<evidence type="ECO:0000313" key="4">
    <source>
        <dbReference type="EMBL" id="MFC2999179.1"/>
    </source>
</evidence>
<feature type="signal peptide" evidence="2">
    <location>
        <begin position="1"/>
        <end position="28"/>
    </location>
</feature>
<dbReference type="EMBL" id="JBHRSB010000001">
    <property type="protein sequence ID" value="MFC2999179.1"/>
    <property type="molecule type" value="Genomic_DNA"/>
</dbReference>
<feature type="transmembrane region" description="Helical" evidence="1">
    <location>
        <begin position="179"/>
        <end position="196"/>
    </location>
</feature>
<sequence length="203" mass="21220">MTKRSGQGLGVLAVALGAALLMTKPAAAGLVACPPLYISDFGAQVENLAGTQSAASACQYLTPADAGNVAEIANVNAAGFFGFADWQDNGQTVLTDSASTGQFGSWSVSNVDFAMFDYILVFKDGPGTNLTAFLLNELFAEGVWTTPFFNPPFELPPGKFSEDVAHLTVARRVVAVPEPASLALVGTGMMGLGLLLRRRRRSG</sequence>
<keyword evidence="5" id="KW-1185">Reference proteome</keyword>
<organism evidence="4 5">
    <name type="scientific">Falsiroseomonas tokyonensis</name>
    <dbReference type="NCBI Taxonomy" id="430521"/>
    <lineage>
        <taxon>Bacteria</taxon>
        <taxon>Pseudomonadati</taxon>
        <taxon>Pseudomonadota</taxon>
        <taxon>Alphaproteobacteria</taxon>
        <taxon>Acetobacterales</taxon>
        <taxon>Roseomonadaceae</taxon>
        <taxon>Falsiroseomonas</taxon>
    </lineage>
</organism>
<proteinExistence type="predicted"/>
<feature type="chain" id="PRO_5047106056" evidence="2">
    <location>
        <begin position="29"/>
        <end position="203"/>
    </location>
</feature>
<protein>
    <submittedName>
        <fullName evidence="4">PEP-CTERM sorting domain-containing protein</fullName>
    </submittedName>
</protein>
<evidence type="ECO:0000313" key="5">
    <source>
        <dbReference type="Proteomes" id="UP001595420"/>
    </source>
</evidence>
<dbReference type="NCBIfam" id="TIGR02595">
    <property type="entry name" value="PEP_CTERM"/>
    <property type="match status" value="1"/>
</dbReference>
<dbReference type="InterPro" id="IPR013424">
    <property type="entry name" value="Ice-binding_C"/>
</dbReference>
<dbReference type="Pfam" id="PF07589">
    <property type="entry name" value="PEP-CTERM"/>
    <property type="match status" value="1"/>
</dbReference>
<evidence type="ECO:0000259" key="3">
    <source>
        <dbReference type="Pfam" id="PF07589"/>
    </source>
</evidence>
<keyword evidence="2" id="KW-0732">Signal</keyword>
<accession>A0ABV7BQ15</accession>
<dbReference type="RefSeq" id="WP_216835033.1">
    <property type="nucleotide sequence ID" value="NZ_JAFNJS010000001.1"/>
</dbReference>
<comment type="caution">
    <text evidence="4">The sequence shown here is derived from an EMBL/GenBank/DDBJ whole genome shotgun (WGS) entry which is preliminary data.</text>
</comment>